<evidence type="ECO:0000313" key="2">
    <source>
        <dbReference type="Proteomes" id="UP000288002"/>
    </source>
</evidence>
<comment type="caution">
    <text evidence="1">The sequence shown here is derived from an EMBL/GenBank/DDBJ whole genome shotgun (WGS) entry which is preliminary data.</text>
</comment>
<dbReference type="RefSeq" id="WP_127652671.1">
    <property type="nucleotide sequence ID" value="NZ_MKWS01000042.1"/>
</dbReference>
<accession>A0AA94JEG8</accession>
<dbReference type="AlphaFoldDB" id="A0AA94JEG8"/>
<evidence type="ECO:0000313" key="1">
    <source>
        <dbReference type="EMBL" id="RVD74326.1"/>
    </source>
</evidence>
<protein>
    <submittedName>
        <fullName evidence="1">Uncharacterized protein</fullName>
    </submittedName>
</protein>
<dbReference type="EMBL" id="MKWS01000042">
    <property type="protein sequence ID" value="RVD74326.1"/>
    <property type="molecule type" value="Genomic_DNA"/>
</dbReference>
<sequence>MELYNDIHDAVSDFVGYQRRFTKIRESFEEFFANLNPDTLQIAGMSVEIDALAGICEINAFQRKFFAKLSPLVIDKEIIGHVEFGETIGQKRTAIERFLINPKFVMTLARKPLIPISDFTNVQTLYILNLVRQGLSKPVILAE</sequence>
<name>A0AA94JEG8_9PSED</name>
<dbReference type="Proteomes" id="UP000288002">
    <property type="component" value="Unassembled WGS sequence"/>
</dbReference>
<organism evidence="1 2">
    <name type="scientific">Pseudomonas koreensis</name>
    <dbReference type="NCBI Taxonomy" id="198620"/>
    <lineage>
        <taxon>Bacteria</taxon>
        <taxon>Pseudomonadati</taxon>
        <taxon>Pseudomonadota</taxon>
        <taxon>Gammaproteobacteria</taxon>
        <taxon>Pseudomonadales</taxon>
        <taxon>Pseudomonadaceae</taxon>
        <taxon>Pseudomonas</taxon>
    </lineage>
</organism>
<proteinExistence type="predicted"/>
<reference evidence="1 2" key="1">
    <citation type="submission" date="2016-10" db="EMBL/GenBank/DDBJ databases">
        <title>Search of new enzymes for the oxidation of sulfur compounds.</title>
        <authorList>
            <person name="Novo A."/>
            <person name="Moreira I.S."/>
            <person name="Castro P.M."/>
        </authorList>
    </citation>
    <scope>NUCLEOTIDE SEQUENCE [LARGE SCALE GENOMIC DNA]</scope>
    <source>
        <strain evidence="1 2">A9</strain>
    </source>
</reference>
<gene>
    <name evidence="1" type="ORF">A9HBioS_5777</name>
</gene>